<name>A0ABW3DQW4_9ACTN</name>
<evidence type="ECO:0000259" key="4">
    <source>
        <dbReference type="Pfam" id="PF00464"/>
    </source>
</evidence>
<evidence type="ECO:0000256" key="1">
    <source>
        <dbReference type="ARBA" id="ARBA00001933"/>
    </source>
</evidence>
<reference evidence="6" key="1">
    <citation type="journal article" date="2019" name="Int. J. Syst. Evol. Microbiol.">
        <title>The Global Catalogue of Microorganisms (GCM) 10K type strain sequencing project: providing services to taxonomists for standard genome sequencing and annotation.</title>
        <authorList>
            <consortium name="The Broad Institute Genomics Platform"/>
            <consortium name="The Broad Institute Genome Sequencing Center for Infectious Disease"/>
            <person name="Wu L."/>
            <person name="Ma J."/>
        </authorList>
    </citation>
    <scope>NUCLEOTIDE SEQUENCE [LARGE SCALE GENOMIC DNA]</scope>
    <source>
        <strain evidence="6">CCUG 62974</strain>
    </source>
</reference>
<dbReference type="InterPro" id="IPR015422">
    <property type="entry name" value="PyrdxlP-dep_Trfase_small"/>
</dbReference>
<dbReference type="InterPro" id="IPR015424">
    <property type="entry name" value="PyrdxlP-dep_Trfase"/>
</dbReference>
<dbReference type="InterPro" id="IPR039429">
    <property type="entry name" value="SHMT-like_dom"/>
</dbReference>
<dbReference type="Pfam" id="PF00464">
    <property type="entry name" value="SHMT"/>
    <property type="match status" value="1"/>
</dbReference>
<dbReference type="InterPro" id="IPR049943">
    <property type="entry name" value="Ser_HO-MeTrfase-like"/>
</dbReference>
<evidence type="ECO:0000256" key="3">
    <source>
        <dbReference type="ARBA" id="ARBA00022898"/>
    </source>
</evidence>
<dbReference type="EMBL" id="JBHTHX010000543">
    <property type="protein sequence ID" value="MFD0886204.1"/>
    <property type="molecule type" value="Genomic_DNA"/>
</dbReference>
<comment type="cofactor">
    <cofactor evidence="1">
        <name>pyridoxal 5'-phosphate</name>
        <dbReference type="ChEBI" id="CHEBI:597326"/>
    </cofactor>
</comment>
<gene>
    <name evidence="5" type="ORF">ACFQ08_16790</name>
</gene>
<dbReference type="Proteomes" id="UP001597024">
    <property type="component" value="Unassembled WGS sequence"/>
</dbReference>
<dbReference type="PANTHER" id="PTHR11680:SF35">
    <property type="entry name" value="SERINE HYDROXYMETHYLTRANSFERASE 1"/>
    <property type="match status" value="1"/>
</dbReference>
<dbReference type="PANTHER" id="PTHR11680">
    <property type="entry name" value="SERINE HYDROXYMETHYLTRANSFERASE"/>
    <property type="match status" value="1"/>
</dbReference>
<comment type="caution">
    <text evidence="5">The sequence shown here is derived from an EMBL/GenBank/DDBJ whole genome shotgun (WGS) entry which is preliminary data.</text>
</comment>
<dbReference type="Gene3D" id="3.90.1150.10">
    <property type="entry name" value="Aspartate Aminotransferase, domain 1"/>
    <property type="match status" value="1"/>
</dbReference>
<sequence>MGAEPYYGPDFGLLQRQDPEIAQILVDELERVRDGVQLIASENFTSPAVLAALGSTLTNKYAEGYPGRRYYAGCEVVDRAESLAVDRARRLFGADHVNVQPHS</sequence>
<proteinExistence type="inferred from homology"/>
<comment type="similarity">
    <text evidence="2">Belongs to the SHMT family.</text>
</comment>
<feature type="domain" description="Serine hydroxymethyltransferase-like" evidence="4">
    <location>
        <begin position="14"/>
        <end position="103"/>
    </location>
</feature>
<dbReference type="InterPro" id="IPR015421">
    <property type="entry name" value="PyrdxlP-dep_Trfase_major"/>
</dbReference>
<dbReference type="Gene3D" id="3.40.640.10">
    <property type="entry name" value="Type I PLP-dependent aspartate aminotransferase-like (Major domain)"/>
    <property type="match status" value="1"/>
</dbReference>
<organism evidence="5 6">
    <name type="scientific">Streptosporangium algeriense</name>
    <dbReference type="NCBI Taxonomy" id="1682748"/>
    <lineage>
        <taxon>Bacteria</taxon>
        <taxon>Bacillati</taxon>
        <taxon>Actinomycetota</taxon>
        <taxon>Actinomycetes</taxon>
        <taxon>Streptosporangiales</taxon>
        <taxon>Streptosporangiaceae</taxon>
        <taxon>Streptosporangium</taxon>
    </lineage>
</organism>
<evidence type="ECO:0000313" key="6">
    <source>
        <dbReference type="Proteomes" id="UP001597024"/>
    </source>
</evidence>
<keyword evidence="6" id="KW-1185">Reference proteome</keyword>
<evidence type="ECO:0000313" key="5">
    <source>
        <dbReference type="EMBL" id="MFD0886204.1"/>
    </source>
</evidence>
<dbReference type="SUPFAM" id="SSF53383">
    <property type="entry name" value="PLP-dependent transferases"/>
    <property type="match status" value="1"/>
</dbReference>
<accession>A0ABW3DQW4</accession>
<feature type="non-terminal residue" evidence="5">
    <location>
        <position position="103"/>
    </location>
</feature>
<keyword evidence="3" id="KW-0663">Pyridoxal phosphate</keyword>
<evidence type="ECO:0000256" key="2">
    <source>
        <dbReference type="ARBA" id="ARBA00006376"/>
    </source>
</evidence>
<protein>
    <submittedName>
        <fullName evidence="5">Serine hydroxymethyltransferase</fullName>
    </submittedName>
</protein>